<keyword evidence="1 7" id="KW-0812">Transmembrane</keyword>
<dbReference type="AlphaFoldDB" id="A0A086K3N2"/>
<dbReference type="EMBL" id="AHZU02000883">
    <property type="protein sequence ID" value="KFG39000.1"/>
    <property type="molecule type" value="Genomic_DNA"/>
</dbReference>
<comment type="caution">
    <text evidence="8">The sequence shown here is derived from an EMBL/GenBank/DDBJ whole genome shotgun (WGS) entry which is preliminary data.</text>
</comment>
<protein>
    <submittedName>
        <fullName evidence="8">VMA21-like domain protein</fullName>
    </submittedName>
</protein>
<keyword evidence="2" id="KW-0256">Endoplasmic reticulum</keyword>
<feature type="compositionally biased region" description="Low complexity" evidence="6">
    <location>
        <begin position="27"/>
        <end position="44"/>
    </location>
</feature>
<keyword evidence="3 7" id="KW-1133">Transmembrane helix</keyword>
<name>A0A086K3N2_TOXGO</name>
<accession>A0A086K3N2</accession>
<organism evidence="8 9">
    <name type="scientific">Toxoplasma gondii GAB2-2007-GAL-DOM2</name>
    <dbReference type="NCBI Taxonomy" id="1130820"/>
    <lineage>
        <taxon>Eukaryota</taxon>
        <taxon>Sar</taxon>
        <taxon>Alveolata</taxon>
        <taxon>Apicomplexa</taxon>
        <taxon>Conoidasida</taxon>
        <taxon>Coccidia</taxon>
        <taxon>Eucoccidiorida</taxon>
        <taxon>Eimeriorina</taxon>
        <taxon>Sarcocystidae</taxon>
        <taxon>Toxoplasma</taxon>
    </lineage>
</organism>
<dbReference type="InterPro" id="IPR019013">
    <property type="entry name" value="Vma21"/>
</dbReference>
<dbReference type="Pfam" id="PF09446">
    <property type="entry name" value="VMA21"/>
    <property type="match status" value="1"/>
</dbReference>
<evidence type="ECO:0000313" key="8">
    <source>
        <dbReference type="EMBL" id="KFG39000.1"/>
    </source>
</evidence>
<feature type="region of interest" description="Disordered" evidence="6">
    <location>
        <begin position="162"/>
        <end position="185"/>
    </location>
</feature>
<dbReference type="GO" id="GO:0031410">
    <property type="term" value="C:cytoplasmic vesicle"/>
    <property type="evidence" value="ECO:0007669"/>
    <property type="project" value="UniProtKB-KW"/>
</dbReference>
<dbReference type="PANTHER" id="PTHR31792:SF3">
    <property type="entry name" value="VACUOLAR ATPASE ASSEMBLY INTEGRAL MEMBRANE PROTEIN VMA21"/>
    <property type="match status" value="1"/>
</dbReference>
<dbReference type="GO" id="GO:0005789">
    <property type="term" value="C:endoplasmic reticulum membrane"/>
    <property type="evidence" value="ECO:0007669"/>
    <property type="project" value="TreeGrafter"/>
</dbReference>
<dbReference type="OrthoDB" id="435282at2759"/>
<gene>
    <name evidence="8" type="ORF">TGDOM2_279340</name>
</gene>
<dbReference type="Proteomes" id="UP000028837">
    <property type="component" value="Unassembled WGS sequence"/>
</dbReference>
<evidence type="ECO:0000256" key="4">
    <source>
        <dbReference type="ARBA" id="ARBA00023136"/>
    </source>
</evidence>
<feature type="transmembrane region" description="Helical" evidence="7">
    <location>
        <begin position="126"/>
        <end position="151"/>
    </location>
</feature>
<evidence type="ECO:0000256" key="2">
    <source>
        <dbReference type="ARBA" id="ARBA00022824"/>
    </source>
</evidence>
<evidence type="ECO:0000256" key="7">
    <source>
        <dbReference type="SAM" id="Phobius"/>
    </source>
</evidence>
<evidence type="ECO:0000256" key="3">
    <source>
        <dbReference type="ARBA" id="ARBA00022989"/>
    </source>
</evidence>
<dbReference type="VEuPathDB" id="ToxoDB:TGDOM2_279340"/>
<evidence type="ECO:0000256" key="1">
    <source>
        <dbReference type="ARBA" id="ARBA00022692"/>
    </source>
</evidence>
<feature type="region of interest" description="Disordered" evidence="6">
    <location>
        <begin position="1"/>
        <end position="60"/>
    </location>
</feature>
<reference evidence="8 9" key="1">
    <citation type="submission" date="2014-02" db="EMBL/GenBank/DDBJ databases">
        <authorList>
            <person name="Sibley D."/>
            <person name="Venepally P."/>
            <person name="Karamycheva S."/>
            <person name="Hadjithomas M."/>
            <person name="Khan A."/>
            <person name="Brunk B."/>
            <person name="Roos D."/>
            <person name="Caler E."/>
            <person name="Lorenzi H."/>
        </authorList>
    </citation>
    <scope>NUCLEOTIDE SEQUENCE [LARGE SCALE GENOMIC DNA]</scope>
    <source>
        <strain evidence="8 9">GAB2-2007-GAL-DOM2</strain>
    </source>
</reference>
<keyword evidence="4 7" id="KW-0472">Membrane</keyword>
<evidence type="ECO:0000256" key="5">
    <source>
        <dbReference type="ARBA" id="ARBA00023329"/>
    </source>
</evidence>
<feature type="transmembrane region" description="Helical" evidence="7">
    <location>
        <begin position="81"/>
        <end position="106"/>
    </location>
</feature>
<evidence type="ECO:0000256" key="6">
    <source>
        <dbReference type="SAM" id="MobiDB-lite"/>
    </source>
</evidence>
<dbReference type="GO" id="GO:0070072">
    <property type="term" value="P:vacuolar proton-transporting V-type ATPase complex assembly"/>
    <property type="evidence" value="ECO:0007669"/>
    <property type="project" value="InterPro"/>
</dbReference>
<keyword evidence="5" id="KW-0968">Cytoplasmic vesicle</keyword>
<dbReference type="PANTHER" id="PTHR31792">
    <property type="entry name" value="VACUOLAR ATPASE ASSEMBLY INTEGRAL MEMBRANE PROTEIN VMA21"/>
    <property type="match status" value="1"/>
</dbReference>
<evidence type="ECO:0000313" key="9">
    <source>
        <dbReference type="Proteomes" id="UP000028837"/>
    </source>
</evidence>
<proteinExistence type="predicted"/>
<sequence length="185" mass="20074">MPTSVRGTSPGGSGASSQRQGNEESKSPASSSASGDSSAHISSSVLTQQKKREEEIKHQHRPVSRGRVLLAILRNPENSSVLIKFLLFAILMAVLPISTVLVLPRLVLVMLKHMQSKSDDDGLRDAANMCGNIAAIVLVNVVMLSYAFLAYREEKRDWEKVCRAQASAGSPSEKEDEATATKKRK</sequence>